<organism evidence="2 3">
    <name type="scientific">Croceivirga thetidis</name>
    <dbReference type="NCBI Taxonomy" id="2721623"/>
    <lineage>
        <taxon>Bacteria</taxon>
        <taxon>Pseudomonadati</taxon>
        <taxon>Bacteroidota</taxon>
        <taxon>Flavobacteriia</taxon>
        <taxon>Flavobacteriales</taxon>
        <taxon>Flavobacteriaceae</taxon>
        <taxon>Croceivirga</taxon>
    </lineage>
</organism>
<dbReference type="EMBL" id="JAAWWL010000001">
    <property type="protein sequence ID" value="NKI31588.1"/>
    <property type="molecule type" value="Genomic_DNA"/>
</dbReference>
<feature type="domain" description="NAD-dependent epimerase/dehydratase" evidence="1">
    <location>
        <begin position="3"/>
        <end position="195"/>
    </location>
</feature>
<evidence type="ECO:0000259" key="1">
    <source>
        <dbReference type="Pfam" id="PF01370"/>
    </source>
</evidence>
<gene>
    <name evidence="2" type="ORF">HCU67_06490</name>
</gene>
<dbReference type="Gene3D" id="3.40.50.720">
    <property type="entry name" value="NAD(P)-binding Rossmann-like Domain"/>
    <property type="match status" value="1"/>
</dbReference>
<dbReference type="Proteomes" id="UP000718451">
    <property type="component" value="Unassembled WGS sequence"/>
</dbReference>
<sequence>MTLVTGASGLVGAHLLLKLVQKNVKVRALYRTESKLETVKRIFGYYVDNPDQIFDKITWMACDITDVPTLERAFENIEQVYHCAAYISFDPNHYKKLQKSNVEGTANVVNLCIEKAVNKLCYVSSIAAIGSKGSQPITETTEFNPTDASVYALTKNAAELEVWRGTQEGIPAVIVNPGVILGPGQWNQGSGTFFSKNSKPQKYFLPGGTGFVGIDDVVDSMMSLMESEISNERFILVSENLSFKEIQSRIAKAFGTKPPTKAIKQWQLELFWRLDWLRNKLVGSRRILSKAMTKSLQSEDTYSKEKIEMALGSTLRPLDDMITFCCSAYQQDNSSY</sequence>
<name>A0ABX1GNV1_9FLAO</name>
<protein>
    <submittedName>
        <fullName evidence="2">NAD-dependent epimerase/dehydratase family protein</fullName>
    </submittedName>
</protein>
<proteinExistence type="predicted"/>
<accession>A0ABX1GNV1</accession>
<evidence type="ECO:0000313" key="3">
    <source>
        <dbReference type="Proteomes" id="UP000718451"/>
    </source>
</evidence>
<dbReference type="RefSeq" id="WP_168551754.1">
    <property type="nucleotide sequence ID" value="NZ_JAAWWL010000001.1"/>
</dbReference>
<dbReference type="InterPro" id="IPR036291">
    <property type="entry name" value="NAD(P)-bd_dom_sf"/>
</dbReference>
<dbReference type="InterPro" id="IPR001509">
    <property type="entry name" value="Epimerase_deHydtase"/>
</dbReference>
<reference evidence="2 3" key="1">
    <citation type="submission" date="2020-04" db="EMBL/GenBank/DDBJ databases">
        <authorList>
            <person name="Yoon J."/>
        </authorList>
    </citation>
    <scope>NUCLEOTIDE SEQUENCE [LARGE SCALE GENOMIC DNA]</scope>
    <source>
        <strain evidence="2 3">DJ-13</strain>
    </source>
</reference>
<dbReference type="PANTHER" id="PTHR48079">
    <property type="entry name" value="PROTEIN YEEZ"/>
    <property type="match status" value="1"/>
</dbReference>
<dbReference type="SUPFAM" id="SSF51735">
    <property type="entry name" value="NAD(P)-binding Rossmann-fold domains"/>
    <property type="match status" value="1"/>
</dbReference>
<evidence type="ECO:0000313" key="2">
    <source>
        <dbReference type="EMBL" id="NKI31588.1"/>
    </source>
</evidence>
<dbReference type="InterPro" id="IPR051783">
    <property type="entry name" value="NAD(P)-dependent_oxidoreduct"/>
</dbReference>
<comment type="caution">
    <text evidence="2">The sequence shown here is derived from an EMBL/GenBank/DDBJ whole genome shotgun (WGS) entry which is preliminary data.</text>
</comment>
<dbReference type="Pfam" id="PF01370">
    <property type="entry name" value="Epimerase"/>
    <property type="match status" value="1"/>
</dbReference>
<dbReference type="PANTHER" id="PTHR48079:SF6">
    <property type="entry name" value="NAD(P)-BINDING DOMAIN-CONTAINING PROTEIN-RELATED"/>
    <property type="match status" value="1"/>
</dbReference>
<keyword evidence="3" id="KW-1185">Reference proteome</keyword>